<proteinExistence type="inferred from homology"/>
<dbReference type="Pfam" id="PF16969">
    <property type="entry name" value="SRP68"/>
    <property type="match status" value="1"/>
</dbReference>
<evidence type="ECO:0000313" key="10">
    <source>
        <dbReference type="EMBL" id="KHN74092.1"/>
    </source>
</evidence>
<protein>
    <recommendedName>
        <fullName evidence="9">Signal recognition particle subunit SRP68</fullName>
    </recommendedName>
</protein>
<dbReference type="InterPro" id="IPR038253">
    <property type="entry name" value="SRP68_N_sf"/>
</dbReference>
<dbReference type="PANTHER" id="PTHR12860:SF0">
    <property type="entry name" value="SIGNAL RECOGNITION PARTICLE SUBUNIT SRP68"/>
    <property type="match status" value="1"/>
</dbReference>
<keyword evidence="7" id="KW-0539">Nucleus</keyword>
<evidence type="ECO:0000256" key="8">
    <source>
        <dbReference type="ARBA" id="ARBA00023274"/>
    </source>
</evidence>
<dbReference type="InterPro" id="IPR026258">
    <property type="entry name" value="SRP68"/>
</dbReference>
<dbReference type="EMBL" id="JPKZ01002973">
    <property type="protein sequence ID" value="KHN74092.1"/>
    <property type="molecule type" value="Genomic_DNA"/>
</dbReference>
<reference evidence="10 11" key="1">
    <citation type="submission" date="2014-11" db="EMBL/GenBank/DDBJ databases">
        <title>Genetic blueprint of the zoonotic pathogen Toxocara canis.</title>
        <authorList>
            <person name="Zhu X.-Q."/>
            <person name="Korhonen P.K."/>
            <person name="Cai H."/>
            <person name="Young N.D."/>
            <person name="Nejsum P."/>
            <person name="von Samson-Himmelstjerna G."/>
            <person name="Boag P.R."/>
            <person name="Tan P."/>
            <person name="Li Q."/>
            <person name="Min J."/>
            <person name="Yang Y."/>
            <person name="Wang X."/>
            <person name="Fang X."/>
            <person name="Hall R.S."/>
            <person name="Hofmann A."/>
            <person name="Sternberg P.W."/>
            <person name="Jex A.R."/>
            <person name="Gasser R.B."/>
        </authorList>
    </citation>
    <scope>NUCLEOTIDE SEQUENCE [LARGE SCALE GENOMIC DNA]</scope>
    <source>
        <strain evidence="10">PN_DK_2014</strain>
    </source>
</reference>
<evidence type="ECO:0000256" key="1">
    <source>
        <dbReference type="ARBA" id="ARBA00004496"/>
    </source>
</evidence>
<evidence type="ECO:0000256" key="7">
    <source>
        <dbReference type="ARBA" id="ARBA00023242"/>
    </source>
</evidence>
<evidence type="ECO:0000256" key="6">
    <source>
        <dbReference type="ARBA" id="ARBA00023135"/>
    </source>
</evidence>
<sequence>MVQEQQLRSEQQLDRLNDDRTAQVDHIGYCARRVRRIRKSLGFTHIHKSVPKHPAKFNQRKIVFDVVSEERYLQVAVFDAERNWSYAMQLKQEAGEDVHSRKRFHMANKLRKAVRHTSNLEAIVKMCDRVCCH</sequence>
<evidence type="ECO:0000256" key="3">
    <source>
        <dbReference type="ARBA" id="ARBA00009352"/>
    </source>
</evidence>
<dbReference type="GO" id="GO:0005047">
    <property type="term" value="F:signal recognition particle binding"/>
    <property type="evidence" value="ECO:0007669"/>
    <property type="project" value="InterPro"/>
</dbReference>
<organism evidence="10 11">
    <name type="scientific">Toxocara canis</name>
    <name type="common">Canine roundworm</name>
    <dbReference type="NCBI Taxonomy" id="6265"/>
    <lineage>
        <taxon>Eukaryota</taxon>
        <taxon>Metazoa</taxon>
        <taxon>Ecdysozoa</taxon>
        <taxon>Nematoda</taxon>
        <taxon>Chromadorea</taxon>
        <taxon>Rhabditida</taxon>
        <taxon>Spirurina</taxon>
        <taxon>Ascaridomorpha</taxon>
        <taxon>Ascaridoidea</taxon>
        <taxon>Toxocaridae</taxon>
        <taxon>Toxocara</taxon>
    </lineage>
</organism>
<keyword evidence="6" id="KW-0733">Signal recognition particle</keyword>
<comment type="subcellular location">
    <subcellularLocation>
        <location evidence="1">Cytoplasm</location>
    </subcellularLocation>
    <subcellularLocation>
        <location evidence="2">Nucleus</location>
        <location evidence="2">Nucleolus</location>
    </subcellularLocation>
</comment>
<comment type="caution">
    <text evidence="10">The sequence shown here is derived from an EMBL/GenBank/DDBJ whole genome shotgun (WGS) entry which is preliminary data.</text>
</comment>
<dbReference type="GO" id="GO:0030942">
    <property type="term" value="F:endoplasmic reticulum signal peptide binding"/>
    <property type="evidence" value="ECO:0007669"/>
    <property type="project" value="InterPro"/>
</dbReference>
<accession>A0A0B2UYC2</accession>
<dbReference type="STRING" id="6265.A0A0B2UYC2"/>
<dbReference type="GO" id="GO:0008312">
    <property type="term" value="F:7S RNA binding"/>
    <property type="evidence" value="ECO:0007669"/>
    <property type="project" value="InterPro"/>
</dbReference>
<evidence type="ECO:0000256" key="5">
    <source>
        <dbReference type="ARBA" id="ARBA00022884"/>
    </source>
</evidence>
<evidence type="ECO:0000256" key="4">
    <source>
        <dbReference type="ARBA" id="ARBA00022490"/>
    </source>
</evidence>
<evidence type="ECO:0000256" key="2">
    <source>
        <dbReference type="ARBA" id="ARBA00004604"/>
    </source>
</evidence>
<dbReference type="AlphaFoldDB" id="A0A0B2UYC2"/>
<dbReference type="PANTHER" id="PTHR12860">
    <property type="entry name" value="SIGNAL RECOGNITION PARTICLE 68 KDA PROTEIN"/>
    <property type="match status" value="1"/>
</dbReference>
<keyword evidence="5" id="KW-0694">RNA-binding</keyword>
<comment type="similarity">
    <text evidence="3">Belongs to the SRP68 family.</text>
</comment>
<dbReference type="Proteomes" id="UP000031036">
    <property type="component" value="Unassembled WGS sequence"/>
</dbReference>
<dbReference type="GO" id="GO:0005730">
    <property type="term" value="C:nucleolus"/>
    <property type="evidence" value="ECO:0007669"/>
    <property type="project" value="UniProtKB-SubCell"/>
</dbReference>
<dbReference type="GO" id="GO:0006614">
    <property type="term" value="P:SRP-dependent cotranslational protein targeting to membrane"/>
    <property type="evidence" value="ECO:0007669"/>
    <property type="project" value="InterPro"/>
</dbReference>
<dbReference type="Gene3D" id="1.10.3450.40">
    <property type="entry name" value="Signal recognition particle, SRP68 subunit, RNA-binding domain"/>
    <property type="match status" value="1"/>
</dbReference>
<keyword evidence="4" id="KW-0963">Cytoplasm</keyword>
<name>A0A0B2UYC2_TOXCA</name>
<keyword evidence="11" id="KW-1185">Reference proteome</keyword>
<dbReference type="GO" id="GO:0005786">
    <property type="term" value="C:signal recognition particle, endoplasmic reticulum targeting"/>
    <property type="evidence" value="ECO:0007669"/>
    <property type="project" value="UniProtKB-KW"/>
</dbReference>
<dbReference type="OrthoDB" id="10255118at2759"/>
<gene>
    <name evidence="10" type="primary">SRP68</name>
    <name evidence="10" type="ORF">Tcan_02716</name>
</gene>
<keyword evidence="8" id="KW-0687">Ribonucleoprotein</keyword>
<evidence type="ECO:0000313" key="11">
    <source>
        <dbReference type="Proteomes" id="UP000031036"/>
    </source>
</evidence>
<evidence type="ECO:0000256" key="9">
    <source>
        <dbReference type="ARBA" id="ARBA00029498"/>
    </source>
</evidence>